<dbReference type="InterPro" id="IPR000192">
    <property type="entry name" value="Aminotrans_V_dom"/>
</dbReference>
<accession>B3RWD0</accession>
<evidence type="ECO:0000313" key="3">
    <source>
        <dbReference type="EMBL" id="EDV25115.1"/>
    </source>
</evidence>
<name>B3RWD0_TRIAD</name>
<dbReference type="AlphaFoldDB" id="B3RWD0"/>
<dbReference type="GeneID" id="6754218"/>
<dbReference type="SUPFAM" id="SSF53383">
    <property type="entry name" value="PLP-dependent transferases"/>
    <property type="match status" value="1"/>
</dbReference>
<keyword evidence="1" id="KW-0663">Pyridoxal phosphate</keyword>
<dbReference type="CTD" id="6754218"/>
<dbReference type="EMBL" id="DS985245">
    <property type="protein sequence ID" value="EDV25115.1"/>
    <property type="molecule type" value="Genomic_DNA"/>
</dbReference>
<dbReference type="Pfam" id="PF00266">
    <property type="entry name" value="Aminotran_5"/>
    <property type="match status" value="1"/>
</dbReference>
<dbReference type="OMA" id="DDHRANG"/>
<protein>
    <recommendedName>
        <fullName evidence="2">Aminotransferase class V domain-containing protein</fullName>
    </recommendedName>
</protein>
<dbReference type="InterPro" id="IPR015421">
    <property type="entry name" value="PyrdxlP-dep_Trfase_major"/>
</dbReference>
<dbReference type="Gene3D" id="3.40.640.10">
    <property type="entry name" value="Type I PLP-dependent aspartate aminotransferase-like (Major domain)"/>
    <property type="match status" value="1"/>
</dbReference>
<gene>
    <name evidence="3" type="ORF">TRIADDRAFT_56707</name>
</gene>
<feature type="domain" description="Aminotransferase class V" evidence="2">
    <location>
        <begin position="143"/>
        <end position="329"/>
    </location>
</feature>
<dbReference type="InParanoid" id="B3RWD0"/>
<dbReference type="STRING" id="10228.B3RWD0"/>
<sequence length="440" mass="49691">MAENSANTTLDQGLVIDISYSSDSSKFAFARSTVSRRDFGSFHSSNVQELLSLTEDLYQPPDIPIDLPKFDADDRGAYGKDIKGKHFLLGDEYTFLNHGAFGSVLKEALDAVQAWQRYTEAQPLKFLDRELFPQLVHVSRRLCNFIGCTPTDIALIENATTGTNAVLKSMKFSSSDTIYYLDCTYGAVKKLLKFISSENGCSLKEIKIPSFVENQQQIIDLVRSTLRLSSTENFVFSVVTFSQECTFAVFDHIPSNFPIIMPIKEIVKVCKERNIPVFIDGAHALGSLPIKLSDIDADFYVSNAHKWFCSAKGCAFLYIKRCWQKKIRSQTVSHGFGSGFNSEFIWTVLDFWSLHNPDSIRKYIYGLVAEASQMLATKWDTKLAASKDMFGSMCLIQLPECISKNLSQDNKVTYEQAEIVQNVLYRDFKIEDILNLAMYV</sequence>
<dbReference type="Proteomes" id="UP000009022">
    <property type="component" value="Unassembled WGS sequence"/>
</dbReference>
<dbReference type="GO" id="GO:1903257">
    <property type="term" value="P:selenoneine biosynthetic process"/>
    <property type="evidence" value="ECO:0000318"/>
    <property type="project" value="GO_Central"/>
</dbReference>
<dbReference type="PhylomeDB" id="B3RWD0"/>
<dbReference type="GO" id="GO:1990411">
    <property type="term" value="F:hercynylcysteine sulfoxide lyase activity (ergothioneine-forming)"/>
    <property type="evidence" value="ECO:0000318"/>
    <property type="project" value="GO_Central"/>
</dbReference>
<keyword evidence="4" id="KW-1185">Reference proteome</keyword>
<evidence type="ECO:0000256" key="1">
    <source>
        <dbReference type="ARBA" id="ARBA00022898"/>
    </source>
</evidence>
<dbReference type="OrthoDB" id="5978656at2759"/>
<dbReference type="HOGENOM" id="CLU_003433_3_1_1"/>
<organism evidence="3 4">
    <name type="scientific">Trichoplax adhaerens</name>
    <name type="common">Trichoplax reptans</name>
    <dbReference type="NCBI Taxonomy" id="10228"/>
    <lineage>
        <taxon>Eukaryota</taxon>
        <taxon>Metazoa</taxon>
        <taxon>Placozoa</taxon>
        <taxon>Uniplacotomia</taxon>
        <taxon>Trichoplacea</taxon>
        <taxon>Trichoplacidae</taxon>
        <taxon>Trichoplax</taxon>
    </lineage>
</organism>
<dbReference type="InterPro" id="IPR015424">
    <property type="entry name" value="PyrdxlP-dep_Trfase"/>
</dbReference>
<dbReference type="eggNOG" id="KOG1549">
    <property type="taxonomic scope" value="Eukaryota"/>
</dbReference>
<evidence type="ECO:0000259" key="2">
    <source>
        <dbReference type="Pfam" id="PF00266"/>
    </source>
</evidence>
<dbReference type="PANTHER" id="PTHR43092:SF2">
    <property type="entry name" value="HERCYNYLCYSTEINE SULFOXIDE LYASE"/>
    <property type="match status" value="1"/>
</dbReference>
<proteinExistence type="predicted"/>
<dbReference type="KEGG" id="tad:TRIADDRAFT_56707"/>
<dbReference type="PANTHER" id="PTHR43092">
    <property type="entry name" value="L-CYSTEINE DESULFHYDRASE"/>
    <property type="match status" value="1"/>
</dbReference>
<reference evidence="3 4" key="1">
    <citation type="journal article" date="2008" name="Nature">
        <title>The Trichoplax genome and the nature of placozoans.</title>
        <authorList>
            <person name="Srivastava M."/>
            <person name="Begovic E."/>
            <person name="Chapman J."/>
            <person name="Putnam N.H."/>
            <person name="Hellsten U."/>
            <person name="Kawashima T."/>
            <person name="Kuo A."/>
            <person name="Mitros T."/>
            <person name="Salamov A."/>
            <person name="Carpenter M.L."/>
            <person name="Signorovitch A.Y."/>
            <person name="Moreno M.A."/>
            <person name="Kamm K."/>
            <person name="Grimwood J."/>
            <person name="Schmutz J."/>
            <person name="Shapiro H."/>
            <person name="Grigoriev I.V."/>
            <person name="Buss L.W."/>
            <person name="Schierwater B."/>
            <person name="Dellaporta S.L."/>
            <person name="Rokhsar D.S."/>
        </authorList>
    </citation>
    <scope>NUCLEOTIDE SEQUENCE [LARGE SCALE GENOMIC DNA]</scope>
    <source>
        <strain evidence="3 4">Grell-BS-1999</strain>
    </source>
</reference>
<dbReference type="RefSeq" id="XP_002113005.1">
    <property type="nucleotide sequence ID" value="XM_002112969.1"/>
</dbReference>
<evidence type="ECO:0000313" key="4">
    <source>
        <dbReference type="Proteomes" id="UP000009022"/>
    </source>
</evidence>